<name>A0A9X2BCH8_9SPHI</name>
<accession>A0A9X2BCH8</accession>
<keyword evidence="2" id="KW-1185">Reference proteome</keyword>
<gene>
    <name evidence="1" type="ORF">MUY27_06305</name>
</gene>
<organism evidence="1 2">
    <name type="scientific">Mucilaginibacter straminoryzae</name>
    <dbReference type="NCBI Taxonomy" id="2932774"/>
    <lineage>
        <taxon>Bacteria</taxon>
        <taxon>Pseudomonadati</taxon>
        <taxon>Bacteroidota</taxon>
        <taxon>Sphingobacteriia</taxon>
        <taxon>Sphingobacteriales</taxon>
        <taxon>Sphingobacteriaceae</taxon>
        <taxon>Mucilaginibacter</taxon>
    </lineage>
</organism>
<protein>
    <submittedName>
        <fullName evidence="1">Basic secretory family protein</fullName>
    </submittedName>
</protein>
<dbReference type="AlphaFoldDB" id="A0A9X2BCH8"/>
<comment type="caution">
    <text evidence="1">The sequence shown here is derived from an EMBL/GenBank/DDBJ whole genome shotgun (WGS) entry which is preliminary data.</text>
</comment>
<evidence type="ECO:0000313" key="1">
    <source>
        <dbReference type="EMBL" id="MCJ8209313.1"/>
    </source>
</evidence>
<proteinExistence type="predicted"/>
<sequence length="39" mass="4606">MKKLHLSMREHTYTSDVWQQQTGKSLDELWAEYAANPVL</sequence>
<evidence type="ECO:0000313" key="2">
    <source>
        <dbReference type="Proteomes" id="UP001139450"/>
    </source>
</evidence>
<dbReference type="RefSeq" id="WP_245129143.1">
    <property type="nucleotide sequence ID" value="NZ_JALJEJ010000002.1"/>
</dbReference>
<dbReference type="EMBL" id="JALJEJ010000002">
    <property type="protein sequence ID" value="MCJ8209313.1"/>
    <property type="molecule type" value="Genomic_DNA"/>
</dbReference>
<reference evidence="1" key="1">
    <citation type="submission" date="2022-04" db="EMBL/GenBank/DDBJ databases">
        <title>Mucilaginibacter sp. RS28 isolated from freshwater.</title>
        <authorList>
            <person name="Ko S.-R."/>
        </authorList>
    </citation>
    <scope>NUCLEOTIDE SEQUENCE</scope>
    <source>
        <strain evidence="1">RS28</strain>
    </source>
</reference>
<dbReference type="Proteomes" id="UP001139450">
    <property type="component" value="Unassembled WGS sequence"/>
</dbReference>